<name>A0AAQ3NGK5_VIGMU</name>
<evidence type="ECO:0000313" key="2">
    <source>
        <dbReference type="Proteomes" id="UP001374535"/>
    </source>
</evidence>
<gene>
    <name evidence="1" type="ORF">V8G54_021684</name>
</gene>
<dbReference type="Proteomes" id="UP001374535">
    <property type="component" value="Chromosome 6"/>
</dbReference>
<keyword evidence="2" id="KW-1185">Reference proteome</keyword>
<protein>
    <submittedName>
        <fullName evidence="1">Uncharacterized protein</fullName>
    </submittedName>
</protein>
<dbReference type="AlphaFoldDB" id="A0AAQ3NGK5"/>
<evidence type="ECO:0000313" key="1">
    <source>
        <dbReference type="EMBL" id="WVZ08338.1"/>
    </source>
</evidence>
<accession>A0AAQ3NGK5</accession>
<reference evidence="1 2" key="1">
    <citation type="journal article" date="2023" name="Life. Sci Alliance">
        <title>Evolutionary insights into 3D genome organization and epigenetic landscape of Vigna mungo.</title>
        <authorList>
            <person name="Junaid A."/>
            <person name="Singh B."/>
            <person name="Bhatia S."/>
        </authorList>
    </citation>
    <scope>NUCLEOTIDE SEQUENCE [LARGE SCALE GENOMIC DNA]</scope>
    <source>
        <strain evidence="1">Urdbean</strain>
    </source>
</reference>
<proteinExistence type="predicted"/>
<sequence length="108" mass="12768">MKTQDFLHQPFCQQATKCTSVRFYFGLKLFYIQKFRILVHFADFSLPCKRTWPWCTETNCCLCTWCTKKWGSVNWKIFYSTANDRSFYNDKGSGLQGVKKTHNPVTIT</sequence>
<organism evidence="1 2">
    <name type="scientific">Vigna mungo</name>
    <name type="common">Black gram</name>
    <name type="synonym">Phaseolus mungo</name>
    <dbReference type="NCBI Taxonomy" id="3915"/>
    <lineage>
        <taxon>Eukaryota</taxon>
        <taxon>Viridiplantae</taxon>
        <taxon>Streptophyta</taxon>
        <taxon>Embryophyta</taxon>
        <taxon>Tracheophyta</taxon>
        <taxon>Spermatophyta</taxon>
        <taxon>Magnoliopsida</taxon>
        <taxon>eudicotyledons</taxon>
        <taxon>Gunneridae</taxon>
        <taxon>Pentapetalae</taxon>
        <taxon>rosids</taxon>
        <taxon>fabids</taxon>
        <taxon>Fabales</taxon>
        <taxon>Fabaceae</taxon>
        <taxon>Papilionoideae</taxon>
        <taxon>50 kb inversion clade</taxon>
        <taxon>NPAAA clade</taxon>
        <taxon>indigoferoid/millettioid clade</taxon>
        <taxon>Phaseoleae</taxon>
        <taxon>Vigna</taxon>
    </lineage>
</organism>
<dbReference type="EMBL" id="CP144695">
    <property type="protein sequence ID" value="WVZ08338.1"/>
    <property type="molecule type" value="Genomic_DNA"/>
</dbReference>